<evidence type="ECO:0000259" key="2">
    <source>
        <dbReference type="Pfam" id="PF09925"/>
    </source>
</evidence>
<comment type="caution">
    <text evidence="3">The sequence shown here is derived from an EMBL/GenBank/DDBJ whole genome shotgun (WGS) entry which is preliminary data.</text>
</comment>
<protein>
    <recommendedName>
        <fullName evidence="2">DUF2157 domain-containing protein</fullName>
    </recommendedName>
</protein>
<feature type="domain" description="DUF2157" evidence="2">
    <location>
        <begin position="2"/>
        <end position="80"/>
    </location>
</feature>
<accession>A0ABM8Q8Y1</accession>
<feature type="transmembrane region" description="Helical" evidence="1">
    <location>
        <begin position="124"/>
        <end position="143"/>
    </location>
</feature>
<evidence type="ECO:0000313" key="4">
    <source>
        <dbReference type="Proteomes" id="UP000789803"/>
    </source>
</evidence>
<feature type="transmembrane region" description="Helical" evidence="1">
    <location>
        <begin position="234"/>
        <end position="267"/>
    </location>
</feature>
<keyword evidence="1" id="KW-1133">Transmembrane helix</keyword>
<keyword evidence="1" id="KW-0812">Transmembrane</keyword>
<proteinExistence type="predicted"/>
<keyword evidence="4" id="KW-1185">Reference proteome</keyword>
<feature type="transmembrane region" description="Helical" evidence="1">
    <location>
        <begin position="101"/>
        <end position="118"/>
    </location>
</feature>
<keyword evidence="1" id="KW-0472">Membrane</keyword>
<feature type="transmembrane region" description="Helical" evidence="1">
    <location>
        <begin position="274"/>
        <end position="290"/>
    </location>
</feature>
<feature type="transmembrane region" description="Helical" evidence="1">
    <location>
        <begin position="177"/>
        <end position="196"/>
    </location>
</feature>
<dbReference type="Pfam" id="PF09925">
    <property type="entry name" value="DUF2157"/>
    <property type="match status" value="1"/>
</dbReference>
<feature type="transmembrane region" description="Helical" evidence="1">
    <location>
        <begin position="30"/>
        <end position="47"/>
    </location>
</feature>
<feature type="transmembrane region" description="Helical" evidence="1">
    <location>
        <begin position="208"/>
        <end position="228"/>
    </location>
</feature>
<dbReference type="EMBL" id="CAJHOF010000016">
    <property type="protein sequence ID" value="CAD7289433.1"/>
    <property type="molecule type" value="Genomic_DNA"/>
</dbReference>
<evidence type="ECO:0000313" key="3">
    <source>
        <dbReference type="EMBL" id="CAD7289433.1"/>
    </source>
</evidence>
<reference evidence="3 4" key="1">
    <citation type="submission" date="2020-11" db="EMBL/GenBank/DDBJ databases">
        <authorList>
            <person name="Peeters C."/>
        </authorList>
    </citation>
    <scope>NUCLEOTIDE SEQUENCE [LARGE SCALE GENOMIC DNA]</scope>
    <source>
        <strain evidence="3 4">LMG 7974</strain>
    </source>
</reference>
<dbReference type="Proteomes" id="UP000789803">
    <property type="component" value="Unassembled WGS sequence"/>
</dbReference>
<evidence type="ECO:0000256" key="1">
    <source>
        <dbReference type="SAM" id="Phobius"/>
    </source>
</evidence>
<gene>
    <name evidence="3" type="ORF">LMG7974_01522</name>
</gene>
<feature type="transmembrane region" description="Helical" evidence="1">
    <location>
        <begin position="150"/>
        <end position="171"/>
    </location>
</feature>
<feature type="transmembrane region" description="Helical" evidence="1">
    <location>
        <begin position="56"/>
        <end position="73"/>
    </location>
</feature>
<feature type="transmembrane region" description="Helical" evidence="1">
    <location>
        <begin position="296"/>
        <end position="314"/>
    </location>
</feature>
<name>A0ABM8Q8Y1_9BACT</name>
<organism evidence="3 4">
    <name type="scientific">Campylobacter majalis</name>
    <dbReference type="NCBI Taxonomy" id="2790656"/>
    <lineage>
        <taxon>Bacteria</taxon>
        <taxon>Pseudomonadati</taxon>
        <taxon>Campylobacterota</taxon>
        <taxon>Epsilonproteobacteria</taxon>
        <taxon>Campylobacterales</taxon>
        <taxon>Campylobacteraceae</taxon>
        <taxon>Campylobacter</taxon>
    </lineage>
</organism>
<dbReference type="InterPro" id="IPR018677">
    <property type="entry name" value="DUF2157"/>
</dbReference>
<sequence length="318" mass="36314">MRICLLILLNIVVGFAGHFWHKKGNENYSAGLFFLATLIFCSSIALVSQMYHINRYYPDGLLLCVIGAFIPALVYKNSVLTGFMLMFSTFWALADMYYKGSLSMLYLLFITAGIYVFIKRGGRFLSYAIFISIYCFIIFRDVLFFDYTSYALIFVTLSYAFLTIVLSRFIFCERGRYFYQIAFLFSCLMLIFLQFSSDYVFLEYSFSLYFMSVFVVFCILSIAISAYFKNLILVLFGLVLLILPFAIVHIGFMGAIFSIISVIVGAYLVKQGELFAGFSLILITAIIRYIELVGDYIGASVLFLVCAVIMRFIAKKGK</sequence>